<dbReference type="VEuPathDB" id="CryptoDB:Vbra_10860"/>
<dbReference type="Proteomes" id="UP000041254">
    <property type="component" value="Unassembled WGS sequence"/>
</dbReference>
<name>A0A0G4E867_VITBC</name>
<organism evidence="1 2">
    <name type="scientific">Vitrella brassicaformis (strain CCMP3155)</name>
    <dbReference type="NCBI Taxonomy" id="1169540"/>
    <lineage>
        <taxon>Eukaryota</taxon>
        <taxon>Sar</taxon>
        <taxon>Alveolata</taxon>
        <taxon>Colpodellida</taxon>
        <taxon>Vitrellaceae</taxon>
        <taxon>Vitrella</taxon>
    </lineage>
</organism>
<gene>
    <name evidence="1" type="ORF">Vbra_10860</name>
</gene>
<reference evidence="1 2" key="1">
    <citation type="submission" date="2014-11" db="EMBL/GenBank/DDBJ databases">
        <authorList>
            <person name="Zhu J."/>
            <person name="Qi W."/>
            <person name="Song R."/>
        </authorList>
    </citation>
    <scope>NUCLEOTIDE SEQUENCE [LARGE SCALE GENOMIC DNA]</scope>
</reference>
<dbReference type="EMBL" id="CDMY01000013">
    <property type="protein sequence ID" value="CEL91708.1"/>
    <property type="molecule type" value="Genomic_DNA"/>
</dbReference>
<proteinExistence type="predicted"/>
<dbReference type="AlphaFoldDB" id="A0A0G4E867"/>
<dbReference type="InParanoid" id="A0A0G4E867"/>
<dbReference type="PhylomeDB" id="A0A0G4E867"/>
<keyword evidence="2" id="KW-1185">Reference proteome</keyword>
<accession>A0A0G4E867</accession>
<sequence>MPPSDGFRIASRVELRHQHHPATMPVPTNAIATLRLDYYLPYIIDYLNFTGNVIHTRGDYNYEWIFIRELVTIWNPQPCPELRVRLYVWFRCVAVPIALQIRASLGQPTILPTGNMDLYRAAGRWWVRMVGGPDVLIPERYGMHWQLSQIAQNGVRAAPGAVAAYPRQPNANTRQQLAHQLIANSTAVAGYQ</sequence>
<protein>
    <submittedName>
        <fullName evidence="1">Uncharacterized protein</fullName>
    </submittedName>
</protein>
<evidence type="ECO:0000313" key="2">
    <source>
        <dbReference type="Proteomes" id="UP000041254"/>
    </source>
</evidence>
<evidence type="ECO:0000313" key="1">
    <source>
        <dbReference type="EMBL" id="CEL91708.1"/>
    </source>
</evidence>